<dbReference type="InterPro" id="IPR032770">
    <property type="entry name" value="DUF4537"/>
</dbReference>
<dbReference type="GeneID" id="129335290"/>
<evidence type="ECO:0000259" key="3">
    <source>
        <dbReference type="Pfam" id="PF15057"/>
    </source>
</evidence>
<dbReference type="Gene3D" id="3.40.50.410">
    <property type="entry name" value="von Willebrand factor, type A domain"/>
    <property type="match status" value="1"/>
</dbReference>
<evidence type="ECO:0000313" key="4">
    <source>
        <dbReference type="Proteomes" id="UP001190640"/>
    </source>
</evidence>
<protein>
    <submittedName>
        <fullName evidence="5">Uncharacterized protein LOC129335290</fullName>
    </submittedName>
</protein>
<dbReference type="KEGG" id="emc:129335290"/>
<sequence length="851" mass="96906">MAWLSPQCVTFPITADIHEQNVTFLICALERIPSKMSILKEILIKTLFSLASKPTDSMFSIVSCNNKVLKWQKTLVKCSLASVAEAAAWIRALKCENEASVSSAMAAALEDSSCQAVYLFTSGLPEWTAEEICGLLKEAGQARPLHTVYLVGSGKENKNSLQETLEKIAKESGGSFQMITYNSDETEDQINPEGTASIHHPDHISKHCCCSLPTDHHTTTCSPLGMWSLDSPPSLLRSTAKEDFVDQFPKTNDLQRGIRVLARKKTDGYFYLGCVVRHVKGSREHVLIVFERSKKSPNAKAECRTQETPLYDVIHHEDARWQPVAPGDRVLAPWEKKGERYGPGTVLQVTESASSHSAFKNSKVLVNFWNGQTKEVPSDKAVRIPLPLSERIVLELQMPLAARQTLVEQNPHYPYTVPPGYRASGSCQQNHLECICWSDALKVLHGSATCCSPHMPLCHFCFPAGDHIRSPITSPQLDGTLIPGTSMTKEELNRKIEEQLSRGRLPVLEGHENEGGRKLTEEKNLADLTYHKESESKVTLPNQSHQKERALEDLREGTGTTVDVAVNTDKCIPWQTQKAFPQSDMNETSARPSHQSPPRKRFVADTLPVHAAFEWADQSLKEDSSAIESILHMRRSYSAPAIQRPAAKLASPDSQRETARIEFKRHMWEQRQLKEEQKQQEERMRKELLRDKKRHQLLQRSWHLSAKQQQNSEKTLQRLGQLQVARAERIRQESCLQEEAENRESQRLEFLKAQCRQRDKQLTEHNQSVDDHKNKRLELLRNRMQFVQKNLKAAEKEQDTKEKERAAAKWRELQKRELTSQRVEKKRQETLDLQRYLREQSLLMLRASLLS</sequence>
<feature type="coiled-coil region" evidence="1">
    <location>
        <begin position="777"/>
        <end position="811"/>
    </location>
</feature>
<organism evidence="4 5">
    <name type="scientific">Eublepharis macularius</name>
    <name type="common">Leopard gecko</name>
    <name type="synonym">Cyrtodactylus macularius</name>
    <dbReference type="NCBI Taxonomy" id="481883"/>
    <lineage>
        <taxon>Eukaryota</taxon>
        <taxon>Metazoa</taxon>
        <taxon>Chordata</taxon>
        <taxon>Craniata</taxon>
        <taxon>Vertebrata</taxon>
        <taxon>Euteleostomi</taxon>
        <taxon>Lepidosauria</taxon>
        <taxon>Squamata</taxon>
        <taxon>Bifurcata</taxon>
        <taxon>Gekkota</taxon>
        <taxon>Eublepharidae</taxon>
        <taxon>Eublepharinae</taxon>
        <taxon>Eublepharis</taxon>
    </lineage>
</organism>
<proteinExistence type="predicted"/>
<dbReference type="SUPFAM" id="SSF53300">
    <property type="entry name" value="vWA-like"/>
    <property type="match status" value="1"/>
</dbReference>
<feature type="coiled-coil region" evidence="1">
    <location>
        <begin position="670"/>
        <end position="698"/>
    </location>
</feature>
<keyword evidence="1" id="KW-0175">Coiled coil</keyword>
<dbReference type="Proteomes" id="UP001190640">
    <property type="component" value="Chromosome 9"/>
</dbReference>
<dbReference type="Gene3D" id="2.30.30.140">
    <property type="match status" value="1"/>
</dbReference>
<keyword evidence="4" id="KW-1185">Reference proteome</keyword>
<evidence type="ECO:0000256" key="1">
    <source>
        <dbReference type="SAM" id="Coils"/>
    </source>
</evidence>
<feature type="domain" description="DUF4537" evidence="3">
    <location>
        <begin position="259"/>
        <end position="384"/>
    </location>
</feature>
<evidence type="ECO:0000256" key="2">
    <source>
        <dbReference type="SAM" id="MobiDB-lite"/>
    </source>
</evidence>
<dbReference type="InterPro" id="IPR036465">
    <property type="entry name" value="vWFA_dom_sf"/>
</dbReference>
<reference evidence="5" key="1">
    <citation type="submission" date="2025-08" db="UniProtKB">
        <authorList>
            <consortium name="RefSeq"/>
        </authorList>
    </citation>
    <scope>IDENTIFICATION</scope>
    <source>
        <tissue evidence="5">Blood</tissue>
    </source>
</reference>
<dbReference type="RefSeq" id="XP_054843702.1">
    <property type="nucleotide sequence ID" value="XM_054987727.1"/>
</dbReference>
<feature type="compositionally biased region" description="Polar residues" evidence="2">
    <location>
        <begin position="580"/>
        <end position="596"/>
    </location>
</feature>
<evidence type="ECO:0000313" key="5">
    <source>
        <dbReference type="RefSeq" id="XP_054843702.1"/>
    </source>
</evidence>
<name>A0AA97JUR4_EUBMA</name>
<dbReference type="PANTHER" id="PTHR14343:SF4">
    <property type="entry name" value="DUF4537 DOMAIN-CONTAINING PROTEIN"/>
    <property type="match status" value="1"/>
</dbReference>
<feature type="region of interest" description="Disordered" evidence="2">
    <location>
        <begin position="580"/>
        <end position="600"/>
    </location>
</feature>
<dbReference type="Pfam" id="PF15057">
    <property type="entry name" value="DUF4537"/>
    <property type="match status" value="1"/>
</dbReference>
<gene>
    <name evidence="5" type="primary">LOC129335290</name>
</gene>
<dbReference type="PANTHER" id="PTHR14343">
    <property type="entry name" value="VWFA DOMAIN-CONTAINING PROTEIN"/>
    <property type="match status" value="1"/>
</dbReference>
<accession>A0AA97JUR4</accession>
<dbReference type="AlphaFoldDB" id="A0AA97JUR4"/>